<sequence>MRELVNFDSSERLRLSVEGKALVSVSLKGAKTKQSKKEFASETEAKKACVKKEWESLKKGFILQDSEAKAGAASLHVYIGGGYTGALSFASLRDEIYVYKSGGQKDGGKPSDLLVRLDKSGAIKEQIALPKPLAWHAEHVGENLLLDLDHEIYIFEPKEAKFREILAEQNVKKNSEIASFICASNGVAIFGMFGQIFAFKNGEISKIGEYKCSEKSYAPILCVALSADASMLALCTKENEVQILNAKNGEILSEVRAEFGALDKICFLDDETLLVRRYLENKLFCLDIKSAKVTKQTWIKDEYLRASEFCIDGVADKLVVIDQSRAYATNLQSGDVMAEFTLDHVVKSCEAKFIDGKLAVRTDYGCFSLYEI</sequence>
<evidence type="ECO:0000313" key="2">
    <source>
        <dbReference type="Proteomes" id="UP000594404"/>
    </source>
</evidence>
<proteinExistence type="predicted"/>
<dbReference type="Gene3D" id="2.130.10.10">
    <property type="entry name" value="YVTN repeat-like/Quinoprotein amine dehydrogenase"/>
    <property type="match status" value="1"/>
</dbReference>
<dbReference type="InterPro" id="IPR015943">
    <property type="entry name" value="WD40/YVTN_repeat-like_dom_sf"/>
</dbReference>
<evidence type="ECO:0000313" key="1">
    <source>
        <dbReference type="EMBL" id="QPH91664.1"/>
    </source>
</evidence>
<dbReference type="SUPFAM" id="SSF69322">
    <property type="entry name" value="Tricorn protease domain 2"/>
    <property type="match status" value="1"/>
</dbReference>
<dbReference type="Proteomes" id="UP000594404">
    <property type="component" value="Chromosome"/>
</dbReference>
<gene>
    <name evidence="1" type="ORF">CVT01_03760</name>
</gene>
<name>A0A7S9RH98_9BACT</name>
<protein>
    <recommendedName>
        <fullName evidence="3">WD40 repeat domain-containing protein</fullName>
    </recommendedName>
</protein>
<dbReference type="RefSeq" id="WP_107715173.1">
    <property type="nucleotide sequence ID" value="NZ_CP049266.1"/>
</dbReference>
<accession>A0A7S9RH98</accession>
<reference evidence="1 2" key="1">
    <citation type="journal article" date="2018" name="Emerg. Microbes Infect.">
        <title>Genomic analysis of oral Campylobacter concisus strains identified a potential bacterial molecular marker associated with active Crohn's disease.</title>
        <authorList>
            <person name="Liu F."/>
            <person name="Ma R."/>
            <person name="Tay C.Y.A."/>
            <person name="Octavia S."/>
            <person name="Lan R."/>
            <person name="Chung H.K.L."/>
            <person name="Riordan S.M."/>
            <person name="Grimm M.C."/>
            <person name="Leong R.W."/>
            <person name="Tanaka M.M."/>
            <person name="Connor S."/>
            <person name="Zhang L."/>
        </authorList>
    </citation>
    <scope>NUCLEOTIDE SEQUENCE [LARGE SCALE GENOMIC DNA]</scope>
    <source>
        <strain evidence="1 2">P1CDO3</strain>
    </source>
</reference>
<dbReference type="AlphaFoldDB" id="A0A7S9RH98"/>
<dbReference type="EMBL" id="CP049266">
    <property type="protein sequence ID" value="QPH91664.1"/>
    <property type="molecule type" value="Genomic_DNA"/>
</dbReference>
<organism evidence="1 2">
    <name type="scientific">Campylobacter concisus</name>
    <dbReference type="NCBI Taxonomy" id="199"/>
    <lineage>
        <taxon>Bacteria</taxon>
        <taxon>Pseudomonadati</taxon>
        <taxon>Campylobacterota</taxon>
        <taxon>Epsilonproteobacteria</taxon>
        <taxon>Campylobacterales</taxon>
        <taxon>Campylobacteraceae</taxon>
        <taxon>Campylobacter</taxon>
    </lineage>
</organism>
<evidence type="ECO:0008006" key="3">
    <source>
        <dbReference type="Google" id="ProtNLM"/>
    </source>
</evidence>